<keyword evidence="2" id="KW-0677">Repeat</keyword>
<proteinExistence type="predicted"/>
<dbReference type="EMBL" id="JAWJWF010000004">
    <property type="protein sequence ID" value="KAK6634000.1"/>
    <property type="molecule type" value="Genomic_DNA"/>
</dbReference>
<dbReference type="SUPFAM" id="SSF52058">
    <property type="entry name" value="L domain-like"/>
    <property type="match status" value="1"/>
</dbReference>
<dbReference type="Proteomes" id="UP001359485">
    <property type="component" value="Unassembled WGS sequence"/>
</dbReference>
<dbReference type="SMART" id="SM00364">
    <property type="entry name" value="LRR_BAC"/>
    <property type="match status" value="6"/>
</dbReference>
<evidence type="ECO:0000256" key="2">
    <source>
        <dbReference type="ARBA" id="ARBA00022737"/>
    </source>
</evidence>
<dbReference type="PANTHER" id="PTHR48051:SF46">
    <property type="entry name" value="LEUCINE RICH REPEAT-CONTAINING DOMAIN PROTEIN"/>
    <property type="match status" value="1"/>
</dbReference>
<feature type="domain" description="Leucine-rich repeat and WD repeat-containing protein 1 LRR" evidence="4">
    <location>
        <begin position="59"/>
        <end position="128"/>
    </location>
</feature>
<feature type="region of interest" description="Disordered" evidence="3">
    <location>
        <begin position="1"/>
        <end position="20"/>
    </location>
</feature>
<dbReference type="SMART" id="SM00369">
    <property type="entry name" value="LRR_TYP"/>
    <property type="match status" value="5"/>
</dbReference>
<evidence type="ECO:0000313" key="5">
    <source>
        <dbReference type="EMBL" id="KAK6634000.1"/>
    </source>
</evidence>
<evidence type="ECO:0000256" key="1">
    <source>
        <dbReference type="ARBA" id="ARBA00022614"/>
    </source>
</evidence>
<accession>A0ABR1B3B3</accession>
<dbReference type="InterPro" id="IPR032675">
    <property type="entry name" value="LRR_dom_sf"/>
</dbReference>
<dbReference type="PROSITE" id="PS51450">
    <property type="entry name" value="LRR"/>
    <property type="match status" value="1"/>
</dbReference>
<evidence type="ECO:0000259" key="4">
    <source>
        <dbReference type="Pfam" id="PF23211"/>
    </source>
</evidence>
<gene>
    <name evidence="5" type="ORF">RUM44_004607</name>
</gene>
<feature type="compositionally biased region" description="Low complexity" evidence="3">
    <location>
        <begin position="1"/>
        <end position="10"/>
    </location>
</feature>
<dbReference type="InterPro" id="IPR056363">
    <property type="entry name" value="LRR_LRWD1_dom"/>
</dbReference>
<organism evidence="5 6">
    <name type="scientific">Polyplax serrata</name>
    <name type="common">Common mouse louse</name>
    <dbReference type="NCBI Taxonomy" id="468196"/>
    <lineage>
        <taxon>Eukaryota</taxon>
        <taxon>Metazoa</taxon>
        <taxon>Ecdysozoa</taxon>
        <taxon>Arthropoda</taxon>
        <taxon>Hexapoda</taxon>
        <taxon>Insecta</taxon>
        <taxon>Pterygota</taxon>
        <taxon>Neoptera</taxon>
        <taxon>Paraneoptera</taxon>
        <taxon>Psocodea</taxon>
        <taxon>Troctomorpha</taxon>
        <taxon>Phthiraptera</taxon>
        <taxon>Anoplura</taxon>
        <taxon>Polyplacidae</taxon>
        <taxon>Polyplax</taxon>
    </lineage>
</organism>
<sequence>MDYYSVSDSDCSSEDDESSNLDLSYLSLRSDEIKSRLEESKEEAEEVTSILLYQNVMNVVPSVIGRFTKLRYLDLSSNRLSELPAEIGRCPLTTLIAKNNRLSDKSLPATFPDLVHLKELNLSGNEFSIFPTEVLCMKSITNLFMGGNNMTKIPKEISNLESLKVLSLGGNKLTEVPCTLGQLKKLTALILSDNELVSLPREIAKLRNLKSLLLHRNKLKTLPTEIVSLKCMTELSLRDNPLVVRFVSDMTYTVPSLLELAARAVKLHSVKFTQQDLPKRLLEYLNNARHCINPKCKGVFFDSRVEHVKFVDFCGKYRVPLLQYLCSSGCIDNKNEIEVDSGLIKKVLLG</sequence>
<dbReference type="Pfam" id="PF00560">
    <property type="entry name" value="LRR_1"/>
    <property type="match status" value="1"/>
</dbReference>
<name>A0ABR1B3B3_POLSC</name>
<dbReference type="InterPro" id="IPR003591">
    <property type="entry name" value="Leu-rich_rpt_typical-subtyp"/>
</dbReference>
<dbReference type="Pfam" id="PF23211">
    <property type="entry name" value="LRR_LRWD1"/>
    <property type="match status" value="1"/>
</dbReference>
<evidence type="ECO:0000256" key="3">
    <source>
        <dbReference type="SAM" id="MobiDB-lite"/>
    </source>
</evidence>
<dbReference type="InterPro" id="IPR050216">
    <property type="entry name" value="LRR_domain-containing"/>
</dbReference>
<dbReference type="Gene3D" id="3.80.10.10">
    <property type="entry name" value="Ribonuclease Inhibitor"/>
    <property type="match status" value="2"/>
</dbReference>
<dbReference type="InterPro" id="IPR001611">
    <property type="entry name" value="Leu-rich_rpt"/>
</dbReference>
<dbReference type="Pfam" id="PF13855">
    <property type="entry name" value="LRR_8"/>
    <property type="match status" value="1"/>
</dbReference>
<keyword evidence="1" id="KW-0433">Leucine-rich repeat</keyword>
<reference evidence="5 6" key="1">
    <citation type="submission" date="2023-09" db="EMBL/GenBank/DDBJ databases">
        <title>Genomes of two closely related lineages of the louse Polyplax serrata with different host specificities.</title>
        <authorList>
            <person name="Martinu J."/>
            <person name="Tarabai H."/>
            <person name="Stefka J."/>
            <person name="Hypsa V."/>
        </authorList>
    </citation>
    <scope>NUCLEOTIDE SEQUENCE [LARGE SCALE GENOMIC DNA]</scope>
    <source>
        <strain evidence="5">98ZLc_SE</strain>
    </source>
</reference>
<dbReference type="PANTHER" id="PTHR48051">
    <property type="match status" value="1"/>
</dbReference>
<dbReference type="PRINTS" id="PR00019">
    <property type="entry name" value="LEURICHRPT"/>
</dbReference>
<keyword evidence="6" id="KW-1185">Reference proteome</keyword>
<comment type="caution">
    <text evidence="5">The sequence shown here is derived from an EMBL/GenBank/DDBJ whole genome shotgun (WGS) entry which is preliminary data.</text>
</comment>
<protein>
    <recommendedName>
        <fullName evidence="4">Leucine-rich repeat and WD repeat-containing protein 1 LRR domain-containing protein</fullName>
    </recommendedName>
</protein>
<evidence type="ECO:0000313" key="6">
    <source>
        <dbReference type="Proteomes" id="UP001359485"/>
    </source>
</evidence>